<feature type="region of interest" description="Disordered" evidence="1">
    <location>
        <begin position="1"/>
        <end position="75"/>
    </location>
</feature>
<evidence type="ECO:0000256" key="1">
    <source>
        <dbReference type="SAM" id="MobiDB-lite"/>
    </source>
</evidence>
<evidence type="ECO:0000313" key="2">
    <source>
        <dbReference type="EMBL" id="TRW45955.1"/>
    </source>
</evidence>
<feature type="compositionally biased region" description="Gly residues" evidence="1">
    <location>
        <begin position="263"/>
        <end position="289"/>
    </location>
</feature>
<dbReference type="EMBL" id="VJXR01000015">
    <property type="protein sequence ID" value="TRW45955.1"/>
    <property type="molecule type" value="Genomic_DNA"/>
</dbReference>
<feature type="compositionally biased region" description="Basic and acidic residues" evidence="1">
    <location>
        <begin position="58"/>
        <end position="75"/>
    </location>
</feature>
<accession>A0A552WTD4</accession>
<sequence length="289" mass="29665">MTENLNRDPGMPDPLGTAAMPPTYPVSTGASSTTSSTSETVKGEAAGVAQQAGQGARDVTDTAKEKAQETVGVAKDKAMETVGEARSQARALFDQSRSELADQASSQQQRLAGGIRSFSSELSSMASGEVQEQGLANDIARQVSSYLGRVGDWLEDREPGDVLDEVSRFARRRPGAFLAIAAGLGLVAGRVARSLKDESSSSDDGGTGRAYPARGAAYGYGTATSGERVTEYAPTYGTRTTEPGYTEPAYGTPATEPGYGTPTTGGYGTSATGSGEGTVPGTYGTGGTR</sequence>
<feature type="compositionally biased region" description="Low complexity" evidence="1">
    <location>
        <begin position="250"/>
        <end position="262"/>
    </location>
</feature>
<feature type="region of interest" description="Disordered" evidence="1">
    <location>
        <begin position="236"/>
        <end position="289"/>
    </location>
</feature>
<reference evidence="2 3" key="1">
    <citation type="submission" date="2019-07" db="EMBL/GenBank/DDBJ databases">
        <title>Georgenia wutianyii sp. nov. and Georgenia *** sp. nov. isolated from plateau pika (Ochotona curzoniae) in the Qinghai-Tibet plateau of China.</title>
        <authorList>
            <person name="Tian Z."/>
        </authorList>
    </citation>
    <scope>NUCLEOTIDE SEQUENCE [LARGE SCALE GENOMIC DNA]</scope>
    <source>
        <strain evidence="2 3">Z446</strain>
    </source>
</reference>
<proteinExistence type="predicted"/>
<gene>
    <name evidence="2" type="ORF">FJ693_07280</name>
</gene>
<name>A0A552WTD4_9MICO</name>
<feature type="compositionally biased region" description="Low complexity" evidence="1">
    <location>
        <begin position="209"/>
        <end position="222"/>
    </location>
</feature>
<feature type="compositionally biased region" description="Low complexity" evidence="1">
    <location>
        <begin position="27"/>
        <end position="56"/>
    </location>
</feature>
<organism evidence="2 3">
    <name type="scientific">Georgenia yuyongxinii</name>
    <dbReference type="NCBI Taxonomy" id="2589797"/>
    <lineage>
        <taxon>Bacteria</taxon>
        <taxon>Bacillati</taxon>
        <taxon>Actinomycetota</taxon>
        <taxon>Actinomycetes</taxon>
        <taxon>Micrococcales</taxon>
        <taxon>Bogoriellaceae</taxon>
        <taxon>Georgenia</taxon>
    </lineage>
</organism>
<feature type="region of interest" description="Disordered" evidence="1">
    <location>
        <begin position="194"/>
        <end position="222"/>
    </location>
</feature>
<keyword evidence="3" id="KW-1185">Reference proteome</keyword>
<comment type="caution">
    <text evidence="2">The sequence shown here is derived from an EMBL/GenBank/DDBJ whole genome shotgun (WGS) entry which is preliminary data.</text>
</comment>
<dbReference type="AlphaFoldDB" id="A0A552WTD4"/>
<protein>
    <submittedName>
        <fullName evidence="2">Uncharacterized protein</fullName>
    </submittedName>
</protein>
<evidence type="ECO:0000313" key="3">
    <source>
        <dbReference type="Proteomes" id="UP000318693"/>
    </source>
</evidence>
<dbReference type="RefSeq" id="WP_143417867.1">
    <property type="nucleotide sequence ID" value="NZ_VJXR01000015.1"/>
</dbReference>
<dbReference type="Proteomes" id="UP000318693">
    <property type="component" value="Unassembled WGS sequence"/>
</dbReference>